<dbReference type="CDD" id="cd06261">
    <property type="entry name" value="TM_PBP2"/>
    <property type="match status" value="1"/>
</dbReference>
<dbReference type="GO" id="GO:0005886">
    <property type="term" value="C:plasma membrane"/>
    <property type="evidence" value="ECO:0007669"/>
    <property type="project" value="UniProtKB-SubCell"/>
</dbReference>
<dbReference type="GO" id="GO:0071916">
    <property type="term" value="F:dipeptide transmembrane transporter activity"/>
    <property type="evidence" value="ECO:0007669"/>
    <property type="project" value="TreeGrafter"/>
</dbReference>
<feature type="domain" description="ABC transmembrane type-1" evidence="8">
    <location>
        <begin position="95"/>
        <end position="300"/>
    </location>
</feature>
<dbReference type="PROSITE" id="PS50928">
    <property type="entry name" value="ABC_TM1"/>
    <property type="match status" value="1"/>
</dbReference>
<comment type="subcellular location">
    <subcellularLocation>
        <location evidence="1 7">Cell membrane</location>
        <topology evidence="1 7">Multi-pass membrane protein</topology>
    </subcellularLocation>
</comment>
<keyword evidence="10" id="KW-1185">Reference proteome</keyword>
<evidence type="ECO:0000256" key="4">
    <source>
        <dbReference type="ARBA" id="ARBA00022692"/>
    </source>
</evidence>
<feature type="transmembrane region" description="Helical" evidence="7">
    <location>
        <begin position="235"/>
        <end position="261"/>
    </location>
</feature>
<evidence type="ECO:0000256" key="5">
    <source>
        <dbReference type="ARBA" id="ARBA00022989"/>
    </source>
</evidence>
<feature type="transmembrane region" description="Helical" evidence="7">
    <location>
        <begin position="99"/>
        <end position="120"/>
    </location>
</feature>
<accession>A0A1H7VAY3</accession>
<keyword evidence="2 7" id="KW-0813">Transport</keyword>
<dbReference type="Pfam" id="PF00528">
    <property type="entry name" value="BPD_transp_1"/>
    <property type="match status" value="1"/>
</dbReference>
<protein>
    <submittedName>
        <fullName evidence="9">Peptide/nickel transport system permease protein</fullName>
    </submittedName>
</protein>
<dbReference type="Pfam" id="PF19300">
    <property type="entry name" value="BPD_transp_1_N"/>
    <property type="match status" value="1"/>
</dbReference>
<evidence type="ECO:0000256" key="3">
    <source>
        <dbReference type="ARBA" id="ARBA00022475"/>
    </source>
</evidence>
<dbReference type="SUPFAM" id="SSF161098">
    <property type="entry name" value="MetI-like"/>
    <property type="match status" value="1"/>
</dbReference>
<dbReference type="PANTHER" id="PTHR43163">
    <property type="entry name" value="DIPEPTIDE TRANSPORT SYSTEM PERMEASE PROTEIN DPPB-RELATED"/>
    <property type="match status" value="1"/>
</dbReference>
<proteinExistence type="inferred from homology"/>
<comment type="similarity">
    <text evidence="7">Belongs to the binding-protein-dependent transport system permease family.</text>
</comment>
<evidence type="ECO:0000256" key="6">
    <source>
        <dbReference type="ARBA" id="ARBA00023136"/>
    </source>
</evidence>
<dbReference type="OrthoDB" id="8163905at2"/>
<reference evidence="10" key="1">
    <citation type="submission" date="2016-10" db="EMBL/GenBank/DDBJ databases">
        <authorList>
            <person name="Varghese N."/>
            <person name="Submissions S."/>
        </authorList>
    </citation>
    <scope>NUCLEOTIDE SEQUENCE [LARGE SCALE GENOMIC DNA]</scope>
    <source>
        <strain evidence="10">LMG 26383,CCUG 61248,R- 45681</strain>
    </source>
</reference>
<keyword evidence="5 7" id="KW-1133">Transmembrane helix</keyword>
<evidence type="ECO:0000256" key="1">
    <source>
        <dbReference type="ARBA" id="ARBA00004651"/>
    </source>
</evidence>
<keyword evidence="6 7" id="KW-0472">Membrane</keyword>
<dbReference type="Proteomes" id="UP000199664">
    <property type="component" value="Unassembled WGS sequence"/>
</dbReference>
<name>A0A1H7VAY3_9HYPH</name>
<dbReference type="InterPro" id="IPR000515">
    <property type="entry name" value="MetI-like"/>
</dbReference>
<feature type="transmembrane region" description="Helical" evidence="7">
    <location>
        <begin position="177"/>
        <end position="197"/>
    </location>
</feature>
<dbReference type="STRING" id="1036779.SAMN04515666_10718"/>
<evidence type="ECO:0000313" key="10">
    <source>
        <dbReference type="Proteomes" id="UP000199664"/>
    </source>
</evidence>
<dbReference type="RefSeq" id="WP_091838446.1">
    <property type="nucleotide sequence ID" value="NZ_FOAN01000007.1"/>
</dbReference>
<keyword evidence="4 7" id="KW-0812">Transmembrane</keyword>
<feature type="transmembrane region" description="Helical" evidence="7">
    <location>
        <begin position="281"/>
        <end position="307"/>
    </location>
</feature>
<evidence type="ECO:0000259" key="8">
    <source>
        <dbReference type="PROSITE" id="PS50928"/>
    </source>
</evidence>
<keyword evidence="3" id="KW-1003">Cell membrane</keyword>
<organism evidence="9 10">
    <name type="scientific">Bosea lupini</name>
    <dbReference type="NCBI Taxonomy" id="1036779"/>
    <lineage>
        <taxon>Bacteria</taxon>
        <taxon>Pseudomonadati</taxon>
        <taxon>Pseudomonadota</taxon>
        <taxon>Alphaproteobacteria</taxon>
        <taxon>Hyphomicrobiales</taxon>
        <taxon>Boseaceae</taxon>
        <taxon>Bosea</taxon>
    </lineage>
</organism>
<dbReference type="InterPro" id="IPR035906">
    <property type="entry name" value="MetI-like_sf"/>
</dbReference>
<dbReference type="InterPro" id="IPR045621">
    <property type="entry name" value="BPD_transp_1_N"/>
</dbReference>
<dbReference type="EMBL" id="FOAN01000007">
    <property type="protein sequence ID" value="SEM06412.1"/>
    <property type="molecule type" value="Genomic_DNA"/>
</dbReference>
<evidence type="ECO:0000256" key="2">
    <source>
        <dbReference type="ARBA" id="ARBA00022448"/>
    </source>
</evidence>
<evidence type="ECO:0000256" key="7">
    <source>
        <dbReference type="RuleBase" id="RU363032"/>
    </source>
</evidence>
<gene>
    <name evidence="9" type="ORF">SAMN04515666_10718</name>
</gene>
<feature type="transmembrane region" description="Helical" evidence="7">
    <location>
        <begin position="132"/>
        <end position="157"/>
    </location>
</feature>
<evidence type="ECO:0000313" key="9">
    <source>
        <dbReference type="EMBL" id="SEM06412.1"/>
    </source>
</evidence>
<dbReference type="PANTHER" id="PTHR43163:SF6">
    <property type="entry name" value="DIPEPTIDE TRANSPORT SYSTEM PERMEASE PROTEIN DPPB-RELATED"/>
    <property type="match status" value="1"/>
</dbReference>
<dbReference type="Gene3D" id="1.10.3720.10">
    <property type="entry name" value="MetI-like"/>
    <property type="match status" value="1"/>
</dbReference>
<dbReference type="AlphaFoldDB" id="A0A1H7VAY3"/>
<sequence length="317" mass="34296">MARFLFSRLLATLPVMLTVLVVVFMLLHIGPGDPAAAMAGDNASAEQIAQIRQRLHLDQPLVVQFLIYLRQLAQFDLGVSVYSGRPVATMILQRAEPTLMLALTTTLLSVLVAVPAGVFAARRLGLVTDYVVMALCVAGFSIPVFVIGYALMQVFAIELGWLPVQGYRPLASGLWNSLRSLTLPTVALTLLFAALVARITRATLLNVLSEDYIRTARAKGLPERKVVATHALKNIGVPVVTVVGTSFAALLGGVVVTESVFNLPGIGRLTVDSILSRDYPVVQGVMLVFAFVLVVVNLLVDLSYALFDPRIRQDMRS</sequence>